<keyword evidence="1" id="KW-1133">Transmembrane helix</keyword>
<dbReference type="AlphaFoldDB" id="A0A9P4M4Y0"/>
<dbReference type="EMBL" id="ML978139">
    <property type="protein sequence ID" value="KAF2093279.1"/>
    <property type="molecule type" value="Genomic_DNA"/>
</dbReference>
<reference evidence="2" key="1">
    <citation type="journal article" date="2020" name="Stud. Mycol.">
        <title>101 Dothideomycetes genomes: a test case for predicting lifestyles and emergence of pathogens.</title>
        <authorList>
            <person name="Haridas S."/>
            <person name="Albert R."/>
            <person name="Binder M."/>
            <person name="Bloem J."/>
            <person name="Labutti K."/>
            <person name="Salamov A."/>
            <person name="Andreopoulos B."/>
            <person name="Baker S."/>
            <person name="Barry K."/>
            <person name="Bills G."/>
            <person name="Bluhm B."/>
            <person name="Cannon C."/>
            <person name="Castanera R."/>
            <person name="Culley D."/>
            <person name="Daum C."/>
            <person name="Ezra D."/>
            <person name="Gonzalez J."/>
            <person name="Henrissat B."/>
            <person name="Kuo A."/>
            <person name="Liang C."/>
            <person name="Lipzen A."/>
            <person name="Lutzoni F."/>
            <person name="Magnuson J."/>
            <person name="Mondo S."/>
            <person name="Nolan M."/>
            <person name="Ohm R."/>
            <person name="Pangilinan J."/>
            <person name="Park H.-J."/>
            <person name="Ramirez L."/>
            <person name="Alfaro M."/>
            <person name="Sun H."/>
            <person name="Tritt A."/>
            <person name="Yoshinaga Y."/>
            <person name="Zwiers L.-H."/>
            <person name="Turgeon B."/>
            <person name="Goodwin S."/>
            <person name="Spatafora J."/>
            <person name="Crous P."/>
            <person name="Grigoriev I."/>
        </authorList>
    </citation>
    <scope>NUCLEOTIDE SEQUENCE</scope>
    <source>
        <strain evidence="2">CBS 133067</strain>
    </source>
</reference>
<name>A0A9P4M4Y0_9PEZI</name>
<evidence type="ECO:0000313" key="2">
    <source>
        <dbReference type="EMBL" id="KAF2093279.1"/>
    </source>
</evidence>
<gene>
    <name evidence="2" type="ORF">NA57DRAFT_61791</name>
</gene>
<organism evidence="2 3">
    <name type="scientific">Rhizodiscina lignyota</name>
    <dbReference type="NCBI Taxonomy" id="1504668"/>
    <lineage>
        <taxon>Eukaryota</taxon>
        <taxon>Fungi</taxon>
        <taxon>Dikarya</taxon>
        <taxon>Ascomycota</taxon>
        <taxon>Pezizomycotina</taxon>
        <taxon>Dothideomycetes</taxon>
        <taxon>Pleosporomycetidae</taxon>
        <taxon>Aulographales</taxon>
        <taxon>Rhizodiscinaceae</taxon>
        <taxon>Rhizodiscina</taxon>
    </lineage>
</organism>
<evidence type="ECO:0000256" key="1">
    <source>
        <dbReference type="SAM" id="Phobius"/>
    </source>
</evidence>
<evidence type="ECO:0000313" key="3">
    <source>
        <dbReference type="Proteomes" id="UP000799772"/>
    </source>
</evidence>
<proteinExistence type="predicted"/>
<accession>A0A9P4M4Y0</accession>
<feature type="transmembrane region" description="Helical" evidence="1">
    <location>
        <begin position="310"/>
        <end position="333"/>
    </location>
</feature>
<sequence length="413" mass="45586">MLDSGLLNTNKHLGINASPKNQLLFRRTASCSPIHSNSYAKISGAKDSSGYAVYEYDFGSFQPYNWTYLYNSHASADGITYHIEAIASVDGPGSGWDPIPPLKVLNADVGLFLLASNAVSYLTPVKDPWFSATTLDNLSDPGSIKKVYKADSYISALACVDQYQICNPNSAPMSCTILGSMKDMYETFPHITSNNYQNATALRILSSLSISSLSSIVQYMGQSWLYAQDRVSFLIVSDLPSNQWQIEVQGWFETSLAQVQALEFSYPNQPTQLAEGDIVHPNATLSGLDKAAEVLCSNQRARNIDAYQSFSALGLIIIIVLGLLIIILSLTVADCVTAFRRRRKVQEGKADYREIAFVADYTLQLQRMALMATNHQSKWEGLMSNVPYTTDPTAKFSGPTRVVSDTSEDFRYI</sequence>
<keyword evidence="3" id="KW-1185">Reference proteome</keyword>
<keyword evidence="1" id="KW-0812">Transmembrane</keyword>
<dbReference type="Proteomes" id="UP000799772">
    <property type="component" value="Unassembled WGS sequence"/>
</dbReference>
<dbReference type="OrthoDB" id="3540210at2759"/>
<keyword evidence="1" id="KW-0472">Membrane</keyword>
<comment type="caution">
    <text evidence="2">The sequence shown here is derived from an EMBL/GenBank/DDBJ whole genome shotgun (WGS) entry which is preliminary data.</text>
</comment>
<protein>
    <submittedName>
        <fullName evidence="2">Uncharacterized protein</fullName>
    </submittedName>
</protein>